<proteinExistence type="predicted"/>
<evidence type="ECO:0000313" key="1">
    <source>
        <dbReference type="EMBL" id="RLQ86923.1"/>
    </source>
</evidence>
<name>A0A3L7J8D2_9HYPH</name>
<dbReference type="AlphaFoldDB" id="A0A3L7J8D2"/>
<dbReference type="EMBL" id="RCWN01000001">
    <property type="protein sequence ID" value="RLQ86923.1"/>
    <property type="molecule type" value="Genomic_DNA"/>
</dbReference>
<comment type="caution">
    <text evidence="1">The sequence shown here is derived from an EMBL/GenBank/DDBJ whole genome shotgun (WGS) entry which is preliminary data.</text>
</comment>
<evidence type="ECO:0000313" key="2">
    <source>
        <dbReference type="Proteomes" id="UP000281094"/>
    </source>
</evidence>
<protein>
    <submittedName>
        <fullName evidence="1">DUF2849 domain-containing protein</fullName>
    </submittedName>
</protein>
<dbReference type="Pfam" id="PF11011">
    <property type="entry name" value="DUF2849"/>
    <property type="match status" value="1"/>
</dbReference>
<sequence length="108" mass="11682">MAETAFRRNARSESVALKVLTANRLTDGEVVYFNQEDGWIHTLSNASVGSDEETVAALNEAGAASAARNEVVDVNLIDVFQEGSALRPARLREIIRAAGPTTHPEFAR</sequence>
<accession>A0A3L7J8D2</accession>
<dbReference type="Proteomes" id="UP000281094">
    <property type="component" value="Unassembled WGS sequence"/>
</dbReference>
<reference evidence="1 2" key="1">
    <citation type="submission" date="2018-10" db="EMBL/GenBank/DDBJ databases">
        <title>Notoacmeibacter sp. M2BS9Y-3-1, whole genome shotgun sequence.</title>
        <authorList>
            <person name="Tuo L."/>
        </authorList>
    </citation>
    <scope>NUCLEOTIDE SEQUENCE [LARGE SCALE GENOMIC DNA]</scope>
    <source>
        <strain evidence="1 2">M2BS9Y-3-1</strain>
    </source>
</reference>
<dbReference type="InterPro" id="IPR021270">
    <property type="entry name" value="DUF2849"/>
</dbReference>
<keyword evidence="2" id="KW-1185">Reference proteome</keyword>
<gene>
    <name evidence="1" type="ORF">D8780_00595</name>
</gene>
<organism evidence="1 2">
    <name type="scientific">Notoacmeibacter ruber</name>
    <dbReference type="NCBI Taxonomy" id="2670375"/>
    <lineage>
        <taxon>Bacteria</taxon>
        <taxon>Pseudomonadati</taxon>
        <taxon>Pseudomonadota</taxon>
        <taxon>Alphaproteobacteria</taxon>
        <taxon>Hyphomicrobiales</taxon>
        <taxon>Notoacmeibacteraceae</taxon>
        <taxon>Notoacmeibacter</taxon>
    </lineage>
</organism>